<keyword evidence="2" id="KW-1185">Reference proteome</keyword>
<reference evidence="1" key="1">
    <citation type="submission" date="2023-11" db="EMBL/GenBank/DDBJ databases">
        <authorList>
            <person name="Poullet M."/>
        </authorList>
    </citation>
    <scope>NUCLEOTIDE SEQUENCE</scope>
    <source>
        <strain evidence="1">E1834</strain>
    </source>
</reference>
<gene>
    <name evidence="1" type="ORF">MENTE1834_LOCUS14485</name>
</gene>
<comment type="caution">
    <text evidence="1">The sequence shown here is derived from an EMBL/GenBank/DDBJ whole genome shotgun (WGS) entry which is preliminary data.</text>
</comment>
<proteinExistence type="predicted"/>
<evidence type="ECO:0000313" key="2">
    <source>
        <dbReference type="Proteomes" id="UP001497535"/>
    </source>
</evidence>
<protein>
    <submittedName>
        <fullName evidence="1">Uncharacterized protein</fullName>
    </submittedName>
</protein>
<dbReference type="Proteomes" id="UP001497535">
    <property type="component" value="Unassembled WGS sequence"/>
</dbReference>
<sequence length="169" mass="19559">MGQDLEPSFKDVKLLNRLYCTRNYPHTSTLSKSINSWCDIKNYELNNGKCRNGGYPDPLKNCKCLCPEGYDGDDCTEYKYGNNGFMEKTAKGYERLIWSVELLRNLGDHLLIPTLFVIKVLNKTDDRIKAKRIILQIREMTGYKCRRTCKGDDYIEIKYLKDKSATGFA</sequence>
<evidence type="ECO:0000313" key="1">
    <source>
        <dbReference type="EMBL" id="CAK5054717.1"/>
    </source>
</evidence>
<accession>A0ACB0YNI9</accession>
<name>A0ACB0YNI9_MELEN</name>
<organism evidence="1 2">
    <name type="scientific">Meloidogyne enterolobii</name>
    <name type="common">Root-knot nematode worm</name>
    <name type="synonym">Meloidogyne mayaguensis</name>
    <dbReference type="NCBI Taxonomy" id="390850"/>
    <lineage>
        <taxon>Eukaryota</taxon>
        <taxon>Metazoa</taxon>
        <taxon>Ecdysozoa</taxon>
        <taxon>Nematoda</taxon>
        <taxon>Chromadorea</taxon>
        <taxon>Rhabditida</taxon>
        <taxon>Tylenchina</taxon>
        <taxon>Tylenchomorpha</taxon>
        <taxon>Tylenchoidea</taxon>
        <taxon>Meloidogynidae</taxon>
        <taxon>Meloidogyninae</taxon>
        <taxon>Meloidogyne</taxon>
    </lineage>
</organism>
<dbReference type="EMBL" id="CAVMJV010000015">
    <property type="protein sequence ID" value="CAK5054717.1"/>
    <property type="molecule type" value="Genomic_DNA"/>
</dbReference>